<sequence>MHKQPKLTRFNENVLSKYQIYNSIFMTLPFDTVTQTGVLLPLFHDICKKGFSEKQNPTEIVESFFKTYQENPSEEEKLNLLFKFIQYIERQVVLFDAIEDAAFPIVNNMDGVGTLRNSKETAALENKTEALKKHLEDFKVRVVLTAHPTQFYPGTVLGIINDLTEAIENNDLLVINQLLAQLGKTPFFKHEKPSPYDEAVNLIWYLENVFYHSISKVYDYIQSNIFDGETLANEVINLGFWPGGDRDGNPFVTTEITLNVARRLKQSILKNYYRDIRLLKRRLTFDGVEQTITELETILFENSIDPEKNTMIPLNEFKEKLNQIKETLISKHQSIYLTEINDFINKVSIFGYHFATLDIRQDSRVHHSVFSEIVNALQQNGSNLFPSNYSELSEGEQIDILSKVSDNVEVSMFEDEMAAKTIGSIYAVKTIQENNGEKGANRYIISNNQTAVNVMQTFAMFNLCGFNHNITADIIPLFETVDDLINAADVMRKLYTNPAYKKHLTARNNKQTIMLGFSDGTKDGGYLMANWSIFKAKENLTKISREFGIKVIFFDGRGGPPARGGGKTHQFYASLGPTIEDEEIQLTVQGQTISSNFGTLDASQYNIEQLLSSGISNELFSNANNIMTKKDSEIMTDLAETSYQAYVDFKNHPKFMPYLEHMSTLKYYAKTNIGSRPSKRSKSSELEFSDLRAIPFVGSWSQLKQNVPGFYGVGTALKKYEDAGEFDKVVAFYNGSDFFKALIGNSMMALSKSFFELTEYMADDKEYGAFWKIIHQEYLTTKRLILKLSGYDVLMQNNPVGKASIDIRENIVLPLLTIQQFALRKIQELQKNGNVNPEELKVYEKMVTRSLFGNINASRNSA</sequence>
<dbReference type="GO" id="GO:0006099">
    <property type="term" value="P:tricarboxylic acid cycle"/>
    <property type="evidence" value="ECO:0007669"/>
    <property type="project" value="InterPro"/>
</dbReference>
<dbReference type="Proteomes" id="UP000199595">
    <property type="component" value="Unassembled WGS sequence"/>
</dbReference>
<dbReference type="SUPFAM" id="SSF51621">
    <property type="entry name" value="Phosphoenolpyruvate/pyruvate domain"/>
    <property type="match status" value="1"/>
</dbReference>
<dbReference type="InterPro" id="IPR015813">
    <property type="entry name" value="Pyrv/PenolPyrv_kinase-like_dom"/>
</dbReference>
<gene>
    <name evidence="3" type="ORF">SAMN05444411_10985</name>
</gene>
<evidence type="ECO:0000256" key="2">
    <source>
        <dbReference type="ARBA" id="ARBA00022419"/>
    </source>
</evidence>
<dbReference type="InterPro" id="IPR021135">
    <property type="entry name" value="PEP_COase"/>
</dbReference>
<organism evidence="3 4">
    <name type="scientific">Lutibacter oricola</name>
    <dbReference type="NCBI Taxonomy" id="762486"/>
    <lineage>
        <taxon>Bacteria</taxon>
        <taxon>Pseudomonadati</taxon>
        <taxon>Bacteroidota</taxon>
        <taxon>Flavobacteriia</taxon>
        <taxon>Flavobacteriales</taxon>
        <taxon>Flavobacteriaceae</taxon>
        <taxon>Lutibacter</taxon>
    </lineage>
</organism>
<protein>
    <recommendedName>
        <fullName evidence="2">Phosphoenolpyruvate carboxylase</fullName>
    </recommendedName>
</protein>
<keyword evidence="3" id="KW-0670">Pyruvate</keyword>
<dbReference type="AlphaFoldDB" id="A0A1H3EHL7"/>
<dbReference type="GO" id="GO:0005829">
    <property type="term" value="C:cytosol"/>
    <property type="evidence" value="ECO:0007669"/>
    <property type="project" value="TreeGrafter"/>
</dbReference>
<keyword evidence="4" id="KW-1185">Reference proteome</keyword>
<name>A0A1H3EHL7_9FLAO</name>
<evidence type="ECO:0000313" key="4">
    <source>
        <dbReference type="Proteomes" id="UP000199595"/>
    </source>
</evidence>
<comment type="function">
    <text evidence="1">Forms oxaloacetate, a four-carbon dicarboxylic acid source for the tricarboxylic acid cycle.</text>
</comment>
<accession>A0A1H3EHL7</accession>
<dbReference type="Pfam" id="PF00311">
    <property type="entry name" value="PEPcase"/>
    <property type="match status" value="2"/>
</dbReference>
<dbReference type="PANTHER" id="PTHR30523:SF6">
    <property type="entry name" value="PHOSPHOENOLPYRUVATE CARBOXYLASE"/>
    <property type="match status" value="1"/>
</dbReference>
<evidence type="ECO:0000313" key="3">
    <source>
        <dbReference type="EMBL" id="SDX77424.1"/>
    </source>
</evidence>
<dbReference type="PRINTS" id="PR00150">
    <property type="entry name" value="PEPCARBXLASE"/>
</dbReference>
<dbReference type="GO" id="GO:0008964">
    <property type="term" value="F:phosphoenolpyruvate carboxylase activity"/>
    <property type="evidence" value="ECO:0007669"/>
    <property type="project" value="InterPro"/>
</dbReference>
<evidence type="ECO:0000256" key="1">
    <source>
        <dbReference type="ARBA" id="ARBA00003670"/>
    </source>
</evidence>
<dbReference type="EMBL" id="FNNJ01000009">
    <property type="protein sequence ID" value="SDX77424.1"/>
    <property type="molecule type" value="Genomic_DNA"/>
</dbReference>
<dbReference type="OrthoDB" id="9768133at2"/>
<proteinExistence type="predicted"/>
<dbReference type="GO" id="GO:0015977">
    <property type="term" value="P:carbon fixation"/>
    <property type="evidence" value="ECO:0007669"/>
    <property type="project" value="InterPro"/>
</dbReference>
<dbReference type="RefSeq" id="WP_090124907.1">
    <property type="nucleotide sequence ID" value="NZ_FNNJ01000009.1"/>
</dbReference>
<dbReference type="PANTHER" id="PTHR30523">
    <property type="entry name" value="PHOSPHOENOLPYRUVATE CARBOXYLASE"/>
    <property type="match status" value="1"/>
</dbReference>
<dbReference type="STRING" id="762486.SAMN05444411_10985"/>
<reference evidence="3 4" key="1">
    <citation type="submission" date="2016-10" db="EMBL/GenBank/DDBJ databases">
        <authorList>
            <person name="de Groot N.N."/>
        </authorList>
    </citation>
    <scope>NUCLEOTIDE SEQUENCE [LARGE SCALE GENOMIC DNA]</scope>
    <source>
        <strain evidence="3 4">DSM 24956</strain>
    </source>
</reference>